<name>A0AAV8UQ49_9RHOD</name>
<feature type="region of interest" description="Disordered" evidence="1">
    <location>
        <begin position="46"/>
        <end position="72"/>
    </location>
</feature>
<dbReference type="EMBL" id="JAMWBK010000005">
    <property type="protein sequence ID" value="KAJ8904699.1"/>
    <property type="molecule type" value="Genomic_DNA"/>
</dbReference>
<evidence type="ECO:0000313" key="3">
    <source>
        <dbReference type="EMBL" id="KAJ8904699.1"/>
    </source>
</evidence>
<dbReference type="InterPro" id="IPR035979">
    <property type="entry name" value="RBD_domain_sf"/>
</dbReference>
<dbReference type="Pfam" id="PF00076">
    <property type="entry name" value="RRM_1"/>
    <property type="match status" value="1"/>
</dbReference>
<evidence type="ECO:0000256" key="1">
    <source>
        <dbReference type="SAM" id="MobiDB-lite"/>
    </source>
</evidence>
<dbReference type="SUPFAM" id="SSF54928">
    <property type="entry name" value="RNA-binding domain, RBD"/>
    <property type="match status" value="1"/>
</dbReference>
<feature type="compositionally biased region" description="Polar residues" evidence="1">
    <location>
        <begin position="56"/>
        <end position="66"/>
    </location>
</feature>
<comment type="caution">
    <text evidence="3">The sequence shown here is derived from an EMBL/GenBank/DDBJ whole genome shotgun (WGS) entry which is preliminary data.</text>
</comment>
<evidence type="ECO:0000259" key="2">
    <source>
        <dbReference type="Pfam" id="PF00076"/>
    </source>
</evidence>
<keyword evidence="4" id="KW-1185">Reference proteome</keyword>
<dbReference type="Proteomes" id="UP001157974">
    <property type="component" value="Unassembled WGS sequence"/>
</dbReference>
<protein>
    <recommendedName>
        <fullName evidence="2">RRM domain-containing protein</fullName>
    </recommendedName>
</protein>
<dbReference type="GO" id="GO:0003723">
    <property type="term" value="F:RNA binding"/>
    <property type="evidence" value="ECO:0007669"/>
    <property type="project" value="InterPro"/>
</dbReference>
<evidence type="ECO:0000313" key="4">
    <source>
        <dbReference type="Proteomes" id="UP001157974"/>
    </source>
</evidence>
<dbReference type="InterPro" id="IPR000504">
    <property type="entry name" value="RRM_dom"/>
</dbReference>
<reference evidence="3 4" key="1">
    <citation type="journal article" date="2023" name="Nat. Commun.">
        <title>Origin of minicircular mitochondrial genomes in red algae.</title>
        <authorList>
            <person name="Lee Y."/>
            <person name="Cho C.H."/>
            <person name="Lee Y.M."/>
            <person name="Park S.I."/>
            <person name="Yang J.H."/>
            <person name="West J.A."/>
            <person name="Bhattacharya D."/>
            <person name="Yoon H.S."/>
        </authorList>
    </citation>
    <scope>NUCLEOTIDE SEQUENCE [LARGE SCALE GENOMIC DNA]</scope>
    <source>
        <strain evidence="3 4">CCMP1338</strain>
        <tissue evidence="3">Whole cell</tissue>
    </source>
</reference>
<accession>A0AAV8UQ49</accession>
<feature type="domain" description="RRM" evidence="2">
    <location>
        <begin position="249"/>
        <end position="299"/>
    </location>
</feature>
<sequence>MISMVGRIRLKTAPSGCLGAVRVLGCGNHLDRLWLRASFSSGTKFGSEKGLVQSPPLRSNLSSGSDDSVLPAETNSPAMVKQIIEEQWNAYDLEGVSLSINQDNSDAEERPLFPRLVDDTAKVFGSQYRTEVDRFMQTKEQAAARRYVRFKGMPKKFENHQLVDLCEPYSLPIRVIEEGPGSRIVEFERDVDALRVVSGISDYIIEDRPIHAQVITYKSAAGSGVSEQDATGKKGDPRKLVVHCSTRKPENIREICSEFGAIKRFGPMLNGSCFVEYERPEDAANMRSTMASVRLGGEPVRIHDYVADPVPRRALSFKIREDEPLENLEKLLRDLRGVEFWFWRFTPTRNVFVNVVFRNNDDALLGFRKLQVASLSDYFITASFIDAFESDGNDPRSYRSFLDKRAKPLDVDTSDPFAEFAEGEDREDLVEFVHDGDNGISLGGDSFNVFSALADNEPGSNQYENEAAEGQIPQGVVVSGESGEGDKKLNLLEGNDNLGEVATEGENENEQMMNQLFEESAVDFWSENRELASLIENLEDDQSSLASMPQPPAREEPQIGFGDGVKELIESVERFVNSVEKGKPPEDQPRAVLESFDHALKVESALEHFKATYQPKKLTEV</sequence>
<dbReference type="Gene3D" id="3.30.70.330">
    <property type="match status" value="1"/>
</dbReference>
<organism evidence="3 4">
    <name type="scientific">Rhodosorus marinus</name>
    <dbReference type="NCBI Taxonomy" id="101924"/>
    <lineage>
        <taxon>Eukaryota</taxon>
        <taxon>Rhodophyta</taxon>
        <taxon>Stylonematophyceae</taxon>
        <taxon>Stylonematales</taxon>
        <taxon>Stylonemataceae</taxon>
        <taxon>Rhodosorus</taxon>
    </lineage>
</organism>
<proteinExistence type="predicted"/>
<gene>
    <name evidence="3" type="ORF">NDN08_001217</name>
</gene>
<dbReference type="AlphaFoldDB" id="A0AAV8UQ49"/>
<dbReference type="InterPro" id="IPR012677">
    <property type="entry name" value="Nucleotide-bd_a/b_plait_sf"/>
</dbReference>
<dbReference type="CDD" id="cd00590">
    <property type="entry name" value="RRM_SF"/>
    <property type="match status" value="1"/>
</dbReference>